<dbReference type="SUPFAM" id="SSF52821">
    <property type="entry name" value="Rhodanese/Cell cycle control phosphatase"/>
    <property type="match status" value="1"/>
</dbReference>
<dbReference type="InterPro" id="IPR050229">
    <property type="entry name" value="GlpE_sulfurtransferase"/>
</dbReference>
<dbReference type="AlphaFoldDB" id="A0A430A5M7"/>
<evidence type="ECO:0000259" key="1">
    <source>
        <dbReference type="PROSITE" id="PS50206"/>
    </source>
</evidence>
<comment type="caution">
    <text evidence="2">The sequence shown here is derived from an EMBL/GenBank/DDBJ whole genome shotgun (WGS) entry which is preliminary data.</text>
</comment>
<keyword evidence="3" id="KW-1185">Reference proteome</keyword>
<evidence type="ECO:0000313" key="3">
    <source>
        <dbReference type="Proteomes" id="UP000287101"/>
    </source>
</evidence>
<protein>
    <submittedName>
        <fullName evidence="2">Sulfurtransferase</fullName>
    </submittedName>
</protein>
<dbReference type="InterPro" id="IPR001763">
    <property type="entry name" value="Rhodanese-like_dom"/>
</dbReference>
<reference evidence="2 3" key="1">
    <citation type="submission" date="2017-05" db="EMBL/GenBank/DDBJ databases">
        <title>Vagococcus spp. assemblies.</title>
        <authorList>
            <person name="Gulvik C.A."/>
        </authorList>
    </citation>
    <scope>NUCLEOTIDE SEQUENCE [LARGE SCALE GENOMIC DNA]</scope>
    <source>
        <strain evidence="2 3">CCUG 41755</strain>
    </source>
</reference>
<organism evidence="2 3">
    <name type="scientific">Vagococcus fessus</name>
    <dbReference type="NCBI Taxonomy" id="120370"/>
    <lineage>
        <taxon>Bacteria</taxon>
        <taxon>Bacillati</taxon>
        <taxon>Bacillota</taxon>
        <taxon>Bacilli</taxon>
        <taxon>Lactobacillales</taxon>
        <taxon>Enterococcaceae</taxon>
        <taxon>Vagococcus</taxon>
    </lineage>
</organism>
<dbReference type="EMBL" id="NGJY01000004">
    <property type="protein sequence ID" value="RSU02089.1"/>
    <property type="molecule type" value="Genomic_DNA"/>
</dbReference>
<proteinExistence type="predicted"/>
<dbReference type="PANTHER" id="PTHR43031:SF18">
    <property type="entry name" value="RHODANESE-RELATED SULFURTRANSFERASES"/>
    <property type="match status" value="1"/>
</dbReference>
<dbReference type="CDD" id="cd00158">
    <property type="entry name" value="RHOD"/>
    <property type="match status" value="1"/>
</dbReference>
<dbReference type="SMART" id="SM00450">
    <property type="entry name" value="RHOD"/>
    <property type="match status" value="1"/>
</dbReference>
<dbReference type="InterPro" id="IPR036873">
    <property type="entry name" value="Rhodanese-like_dom_sf"/>
</dbReference>
<sequence length="107" mass="12525">MKMMAKRSATEIDQEEFKEKMRKAQIIDVREKDAFDAGHIMGARNISYSTFKQLHGSLRHDLPIFLYDQRKSLSVRAANILRKNGYTNVYILKGGYNDWTGKVKRRK</sequence>
<dbReference type="Pfam" id="PF00581">
    <property type="entry name" value="Rhodanese"/>
    <property type="match status" value="1"/>
</dbReference>
<keyword evidence="2" id="KW-0808">Transferase</keyword>
<feature type="domain" description="Rhodanese" evidence="1">
    <location>
        <begin position="20"/>
        <end position="104"/>
    </location>
</feature>
<dbReference type="PROSITE" id="PS50206">
    <property type="entry name" value="RHODANESE_3"/>
    <property type="match status" value="1"/>
</dbReference>
<dbReference type="OrthoDB" id="9808735at2"/>
<evidence type="ECO:0000313" key="2">
    <source>
        <dbReference type="EMBL" id="RSU02089.1"/>
    </source>
</evidence>
<dbReference type="Gene3D" id="3.40.250.10">
    <property type="entry name" value="Rhodanese-like domain"/>
    <property type="match status" value="1"/>
</dbReference>
<dbReference type="GO" id="GO:0016740">
    <property type="term" value="F:transferase activity"/>
    <property type="evidence" value="ECO:0007669"/>
    <property type="project" value="UniProtKB-KW"/>
</dbReference>
<accession>A0A430A5M7</accession>
<dbReference type="PANTHER" id="PTHR43031">
    <property type="entry name" value="FAD-DEPENDENT OXIDOREDUCTASE"/>
    <property type="match status" value="1"/>
</dbReference>
<dbReference type="Proteomes" id="UP000287101">
    <property type="component" value="Unassembled WGS sequence"/>
</dbReference>
<name>A0A430A5M7_9ENTE</name>
<gene>
    <name evidence="2" type="ORF">CBF31_09685</name>
</gene>